<dbReference type="EMBL" id="BSFH01000090">
    <property type="protein sequence ID" value="GLK65495.1"/>
    <property type="molecule type" value="Genomic_DNA"/>
</dbReference>
<dbReference type="AlphaFoldDB" id="A0AAD3P242"/>
<evidence type="ECO:0000313" key="3">
    <source>
        <dbReference type="Proteomes" id="UP001143349"/>
    </source>
</evidence>
<protein>
    <submittedName>
        <fullName evidence="2">Uncharacterized protein</fullName>
    </submittedName>
</protein>
<proteinExistence type="predicted"/>
<keyword evidence="3" id="KW-1185">Reference proteome</keyword>
<feature type="region of interest" description="Disordered" evidence="1">
    <location>
        <begin position="1"/>
        <end position="25"/>
    </location>
</feature>
<evidence type="ECO:0000313" key="2">
    <source>
        <dbReference type="EMBL" id="GLK65495.1"/>
    </source>
</evidence>
<dbReference type="Proteomes" id="UP001143349">
    <property type="component" value="Unassembled WGS sequence"/>
</dbReference>
<reference evidence="2" key="1">
    <citation type="journal article" date="2014" name="Int. J. Syst. Evol. Microbiol.">
        <title>Complete genome sequence of Corynebacterium casei LMG S-19264T (=DSM 44701T), isolated from a smear-ripened cheese.</title>
        <authorList>
            <consortium name="US DOE Joint Genome Institute (JGI-PGF)"/>
            <person name="Walter F."/>
            <person name="Albersmeier A."/>
            <person name="Kalinowski J."/>
            <person name="Ruckert C."/>
        </authorList>
    </citation>
    <scope>NUCLEOTIDE SEQUENCE</scope>
    <source>
        <strain evidence="2">VKM B-2222</strain>
    </source>
</reference>
<accession>A0AAD3P242</accession>
<evidence type="ECO:0000256" key="1">
    <source>
        <dbReference type="SAM" id="MobiDB-lite"/>
    </source>
</evidence>
<dbReference type="RefSeq" id="WP_271180114.1">
    <property type="nucleotide sequence ID" value="NZ_BSFH01000090.1"/>
</dbReference>
<name>A0AAD3P242_9RHOB</name>
<gene>
    <name evidence="2" type="ORF">GCM10017635_29710</name>
</gene>
<reference evidence="2" key="2">
    <citation type="submission" date="2023-01" db="EMBL/GenBank/DDBJ databases">
        <authorList>
            <person name="Sun Q."/>
            <person name="Evtushenko L."/>
        </authorList>
    </citation>
    <scope>NUCLEOTIDE SEQUENCE</scope>
    <source>
        <strain evidence="2">VKM B-2222</strain>
    </source>
</reference>
<sequence length="134" mass="15335">MRERFGSKAAASANYSTRPGEGEILTGATDHREKCGVWEIWHRPSKSVVWVAEGVQHVLEKAEPHMKLEGFFPCPEPAYATVQRRTLIPVPDLAYYKDQLEEINELTSRIHALSKALVVNVSRQRPWHRFEVVI</sequence>
<comment type="caution">
    <text evidence="2">The sequence shown here is derived from an EMBL/GenBank/DDBJ whole genome shotgun (WGS) entry which is preliminary data.</text>
</comment>
<organism evidence="2 3">
    <name type="scientific">Paracoccus kondratievae</name>
    <dbReference type="NCBI Taxonomy" id="135740"/>
    <lineage>
        <taxon>Bacteria</taxon>
        <taxon>Pseudomonadati</taxon>
        <taxon>Pseudomonadota</taxon>
        <taxon>Alphaproteobacteria</taxon>
        <taxon>Rhodobacterales</taxon>
        <taxon>Paracoccaceae</taxon>
        <taxon>Paracoccus</taxon>
    </lineage>
</organism>